<organism evidence="11 12">
    <name type="scientific">Fodinibius salinus</name>
    <dbReference type="NCBI Taxonomy" id="860790"/>
    <lineage>
        <taxon>Bacteria</taxon>
        <taxon>Pseudomonadati</taxon>
        <taxon>Balneolota</taxon>
        <taxon>Balneolia</taxon>
        <taxon>Balneolales</taxon>
        <taxon>Balneolaceae</taxon>
        <taxon>Fodinibius</taxon>
    </lineage>
</organism>
<gene>
    <name evidence="11" type="ORF">LX73_0393</name>
</gene>
<dbReference type="PANTHER" id="PTHR30616:SF2">
    <property type="entry name" value="PURINE NUCLEOSIDE PHOSPHORYLASE LACC1"/>
    <property type="match status" value="1"/>
</dbReference>
<proteinExistence type="inferred from homology"/>
<name>A0A5D3YPD5_9BACT</name>
<sequence length="256" mass="28664">MSNSKTELSVISPKILDEQAEVRAWFTLKNPQYKVDDQLASGLNLGRNTPEHKNVINRNRTTLYETLDINPQWVATADQVHSNKIEEITEGGTFKATDGLITRIPGLTLAIQVADCAAILLWDEHNKIVAALHAGWRGAVADIVPMSIEHMTALGGDPQKTKAFVSPCISVANFEVGHEVAEQFPDQFVDYESYKKPHVDLKRFLEQQLREGGLLESNIEIRSECTIANAEQFYSYRREGDQSGRMMALIQISEHS</sequence>
<dbReference type="Gene3D" id="3.60.140.10">
    <property type="entry name" value="CNF1/YfiH-like putative cysteine hydrolases"/>
    <property type="match status" value="1"/>
</dbReference>
<keyword evidence="6" id="KW-0862">Zinc</keyword>
<dbReference type="InterPro" id="IPR003730">
    <property type="entry name" value="Cu_polyphenol_OxRdtase"/>
</dbReference>
<evidence type="ECO:0000313" key="12">
    <source>
        <dbReference type="Proteomes" id="UP000324595"/>
    </source>
</evidence>
<dbReference type="RefSeq" id="WP_148897779.1">
    <property type="nucleotide sequence ID" value="NZ_VNHY01000001.1"/>
</dbReference>
<evidence type="ECO:0000256" key="6">
    <source>
        <dbReference type="ARBA" id="ARBA00022833"/>
    </source>
</evidence>
<comment type="caution">
    <text evidence="11">The sequence shown here is derived from an EMBL/GenBank/DDBJ whole genome shotgun (WGS) entry which is preliminary data.</text>
</comment>
<dbReference type="InterPro" id="IPR011324">
    <property type="entry name" value="Cytotoxic_necrot_fac-like_cat"/>
</dbReference>
<comment type="similarity">
    <text evidence="2 10">Belongs to the purine nucleoside phosphorylase YfiH/LACC1 family.</text>
</comment>
<reference evidence="11 12" key="1">
    <citation type="submission" date="2019-07" db="EMBL/GenBank/DDBJ databases">
        <title>Genomic Encyclopedia of Archaeal and Bacterial Type Strains, Phase II (KMG-II): from individual species to whole genera.</title>
        <authorList>
            <person name="Goeker M."/>
        </authorList>
    </citation>
    <scope>NUCLEOTIDE SEQUENCE [LARGE SCALE GENOMIC DNA]</scope>
    <source>
        <strain evidence="11 12">DSM 21935</strain>
    </source>
</reference>
<evidence type="ECO:0000256" key="4">
    <source>
        <dbReference type="ARBA" id="ARBA00022723"/>
    </source>
</evidence>
<keyword evidence="3" id="KW-0808">Transferase</keyword>
<evidence type="ECO:0000256" key="2">
    <source>
        <dbReference type="ARBA" id="ARBA00007353"/>
    </source>
</evidence>
<keyword evidence="5" id="KW-0378">Hydrolase</keyword>
<dbReference type="InterPro" id="IPR038371">
    <property type="entry name" value="Cu_polyphenol_OxRdtase_sf"/>
</dbReference>
<dbReference type="GO" id="GO:0005507">
    <property type="term" value="F:copper ion binding"/>
    <property type="evidence" value="ECO:0007669"/>
    <property type="project" value="TreeGrafter"/>
</dbReference>
<dbReference type="OrthoDB" id="4279at2"/>
<dbReference type="GO" id="GO:0016787">
    <property type="term" value="F:hydrolase activity"/>
    <property type="evidence" value="ECO:0007669"/>
    <property type="project" value="UniProtKB-KW"/>
</dbReference>
<protein>
    <recommendedName>
        <fullName evidence="10">Purine nucleoside phosphorylase</fullName>
    </recommendedName>
</protein>
<accession>A0A5D3YPD5</accession>
<evidence type="ECO:0000313" key="11">
    <source>
        <dbReference type="EMBL" id="TYP95098.1"/>
    </source>
</evidence>
<comment type="catalytic activity">
    <reaction evidence="8">
        <text>adenosine + phosphate = alpha-D-ribose 1-phosphate + adenine</text>
        <dbReference type="Rhea" id="RHEA:27642"/>
        <dbReference type="ChEBI" id="CHEBI:16335"/>
        <dbReference type="ChEBI" id="CHEBI:16708"/>
        <dbReference type="ChEBI" id="CHEBI:43474"/>
        <dbReference type="ChEBI" id="CHEBI:57720"/>
        <dbReference type="EC" id="2.4.2.1"/>
    </reaction>
    <physiologicalReaction direction="left-to-right" evidence="8">
        <dbReference type="Rhea" id="RHEA:27643"/>
    </physiologicalReaction>
</comment>
<evidence type="ECO:0000256" key="10">
    <source>
        <dbReference type="RuleBase" id="RU361274"/>
    </source>
</evidence>
<dbReference type="GO" id="GO:0017061">
    <property type="term" value="F:S-methyl-5-thioadenosine phosphorylase activity"/>
    <property type="evidence" value="ECO:0007669"/>
    <property type="project" value="UniProtKB-EC"/>
</dbReference>
<keyword evidence="12" id="KW-1185">Reference proteome</keyword>
<dbReference type="AlphaFoldDB" id="A0A5D3YPD5"/>
<comment type="catalytic activity">
    <reaction evidence="9">
        <text>S-methyl-5'-thioadenosine + phosphate = 5-(methylsulfanyl)-alpha-D-ribose 1-phosphate + adenine</text>
        <dbReference type="Rhea" id="RHEA:11852"/>
        <dbReference type="ChEBI" id="CHEBI:16708"/>
        <dbReference type="ChEBI" id="CHEBI:17509"/>
        <dbReference type="ChEBI" id="CHEBI:43474"/>
        <dbReference type="ChEBI" id="CHEBI:58533"/>
        <dbReference type="EC" id="2.4.2.28"/>
    </reaction>
    <physiologicalReaction direction="left-to-right" evidence="9">
        <dbReference type="Rhea" id="RHEA:11853"/>
    </physiologicalReaction>
</comment>
<dbReference type="CDD" id="cd16833">
    <property type="entry name" value="YfiH"/>
    <property type="match status" value="1"/>
</dbReference>
<dbReference type="PANTHER" id="PTHR30616">
    <property type="entry name" value="UNCHARACTERIZED PROTEIN YFIH"/>
    <property type="match status" value="1"/>
</dbReference>
<dbReference type="Pfam" id="PF02578">
    <property type="entry name" value="Cu-oxidase_4"/>
    <property type="match status" value="1"/>
</dbReference>
<comment type="catalytic activity">
    <reaction evidence="1">
        <text>inosine + phosphate = alpha-D-ribose 1-phosphate + hypoxanthine</text>
        <dbReference type="Rhea" id="RHEA:27646"/>
        <dbReference type="ChEBI" id="CHEBI:17368"/>
        <dbReference type="ChEBI" id="CHEBI:17596"/>
        <dbReference type="ChEBI" id="CHEBI:43474"/>
        <dbReference type="ChEBI" id="CHEBI:57720"/>
        <dbReference type="EC" id="2.4.2.1"/>
    </reaction>
    <physiologicalReaction direction="left-to-right" evidence="1">
        <dbReference type="Rhea" id="RHEA:27647"/>
    </physiologicalReaction>
</comment>
<comment type="catalytic activity">
    <reaction evidence="7">
        <text>adenosine + H2O + H(+) = inosine + NH4(+)</text>
        <dbReference type="Rhea" id="RHEA:24408"/>
        <dbReference type="ChEBI" id="CHEBI:15377"/>
        <dbReference type="ChEBI" id="CHEBI:15378"/>
        <dbReference type="ChEBI" id="CHEBI:16335"/>
        <dbReference type="ChEBI" id="CHEBI:17596"/>
        <dbReference type="ChEBI" id="CHEBI:28938"/>
        <dbReference type="EC" id="3.5.4.4"/>
    </reaction>
    <physiologicalReaction direction="left-to-right" evidence="7">
        <dbReference type="Rhea" id="RHEA:24409"/>
    </physiologicalReaction>
</comment>
<dbReference type="Proteomes" id="UP000324595">
    <property type="component" value="Unassembled WGS sequence"/>
</dbReference>
<keyword evidence="4" id="KW-0479">Metal-binding</keyword>
<evidence type="ECO:0000256" key="5">
    <source>
        <dbReference type="ARBA" id="ARBA00022801"/>
    </source>
</evidence>
<dbReference type="SUPFAM" id="SSF64438">
    <property type="entry name" value="CNF1/YfiH-like putative cysteine hydrolases"/>
    <property type="match status" value="1"/>
</dbReference>
<dbReference type="EMBL" id="VNHY01000001">
    <property type="protein sequence ID" value="TYP95098.1"/>
    <property type="molecule type" value="Genomic_DNA"/>
</dbReference>
<dbReference type="NCBIfam" id="TIGR00726">
    <property type="entry name" value="peptidoglycan editing factor PgeF"/>
    <property type="match status" value="1"/>
</dbReference>
<evidence type="ECO:0000256" key="8">
    <source>
        <dbReference type="ARBA" id="ARBA00048968"/>
    </source>
</evidence>
<evidence type="ECO:0000256" key="1">
    <source>
        <dbReference type="ARBA" id="ARBA00000553"/>
    </source>
</evidence>
<evidence type="ECO:0000256" key="3">
    <source>
        <dbReference type="ARBA" id="ARBA00022679"/>
    </source>
</evidence>
<evidence type="ECO:0000256" key="9">
    <source>
        <dbReference type="ARBA" id="ARBA00049893"/>
    </source>
</evidence>
<evidence type="ECO:0000256" key="7">
    <source>
        <dbReference type="ARBA" id="ARBA00047989"/>
    </source>
</evidence>